<dbReference type="EMBL" id="PITK01001475">
    <property type="protein sequence ID" value="TBU10922.1"/>
    <property type="molecule type" value="Genomic_DNA"/>
</dbReference>
<keyword evidence="2" id="KW-1185">Reference proteome</keyword>
<dbReference type="AlphaFoldDB" id="A0A4V2JX92"/>
<evidence type="ECO:0000313" key="2">
    <source>
        <dbReference type="Proteomes" id="UP000292282"/>
    </source>
</evidence>
<accession>A0A4V2JX92</accession>
<dbReference type="VEuPathDB" id="MicrosporidiaDB:CWI38_1475p0020"/>
<organism evidence="1 2">
    <name type="scientific">Hamiltosporidium tvaerminnensis</name>
    <dbReference type="NCBI Taxonomy" id="1176355"/>
    <lineage>
        <taxon>Eukaryota</taxon>
        <taxon>Fungi</taxon>
        <taxon>Fungi incertae sedis</taxon>
        <taxon>Microsporidia</taxon>
        <taxon>Dubosqiidae</taxon>
        <taxon>Hamiltosporidium</taxon>
    </lineage>
</organism>
<comment type="caution">
    <text evidence="1">The sequence shown here is derived from an EMBL/GenBank/DDBJ whole genome shotgun (WGS) entry which is preliminary data.</text>
</comment>
<dbReference type="Proteomes" id="UP000292282">
    <property type="component" value="Unassembled WGS sequence"/>
</dbReference>
<proteinExistence type="predicted"/>
<name>A0A4V2JX92_9MICR</name>
<reference evidence="1 2" key="1">
    <citation type="submission" date="2017-12" db="EMBL/GenBank/DDBJ databases">
        <authorList>
            <person name="Pombert J.-F."/>
            <person name="Haag K.L."/>
            <person name="Ebert D."/>
        </authorList>
    </citation>
    <scope>NUCLEOTIDE SEQUENCE [LARGE SCALE GENOMIC DNA]</scope>
    <source>
        <strain evidence="1">IL-G-3</strain>
    </source>
</reference>
<evidence type="ECO:0000313" key="1">
    <source>
        <dbReference type="EMBL" id="TBU10922.1"/>
    </source>
</evidence>
<sequence length="396" mass="46950">MLDEIKPKEITEKLLNTNQEKIEHLRELLENVFIVFAGSFIQLDENLTDFSVYNSIKNKECLISEIKNNEFFKIINKIYSKNTWKLPESYTNRILQTPEKSKKCLFHELCRLMYVFTRKIFTFIFDNKELRLPDVMRNRSNYIFPDDCEDFPDDGAERKDILKETFGETPEISPFCDDLKPFLIKTNISFYIYKVEDSIFNDIITKFFEEKKISKKKFFKKLEESPLAYLYNEIENRKLHSKLYSAKNNELVSVCDLSRWLKKGSDRNVFWVADVMCQHFSKSGKTVYHLATRCEKMLDHNYIRQQNEVVQENLDNEKYDLLANELGLIYKFGVEIIPYVVTWNGIGTKYHKKYVKRLQIPINIETYGQSIVLKKTERASLSVILGNEMHKQLTPV</sequence>
<protein>
    <submittedName>
        <fullName evidence="1">Uncharacterized protein</fullName>
    </submittedName>
</protein>
<gene>
    <name evidence="1" type="ORF">CWI38_1475p0020</name>
</gene>